<organism evidence="1 2">
    <name type="scientific">Fibrella forsythiae</name>
    <dbReference type="NCBI Taxonomy" id="2817061"/>
    <lineage>
        <taxon>Bacteria</taxon>
        <taxon>Pseudomonadati</taxon>
        <taxon>Bacteroidota</taxon>
        <taxon>Cytophagia</taxon>
        <taxon>Cytophagales</taxon>
        <taxon>Spirosomataceae</taxon>
        <taxon>Fibrella</taxon>
    </lineage>
</organism>
<reference evidence="1 2" key="1">
    <citation type="submission" date="2021-03" db="EMBL/GenBank/DDBJ databases">
        <title>Fibrella sp. HMF5405 genome sequencing and assembly.</title>
        <authorList>
            <person name="Kang H."/>
            <person name="Kim H."/>
            <person name="Bae S."/>
            <person name="Joh K."/>
        </authorList>
    </citation>
    <scope>NUCLEOTIDE SEQUENCE [LARGE SCALE GENOMIC DNA]</scope>
    <source>
        <strain evidence="1 2">HMF5405</strain>
    </source>
</reference>
<proteinExistence type="predicted"/>
<dbReference type="Proteomes" id="UP000664628">
    <property type="component" value="Unassembled WGS sequence"/>
</dbReference>
<evidence type="ECO:0000313" key="2">
    <source>
        <dbReference type="Proteomes" id="UP000664628"/>
    </source>
</evidence>
<dbReference type="RefSeq" id="WP_207330252.1">
    <property type="nucleotide sequence ID" value="NZ_JAFMYW010000005.1"/>
</dbReference>
<gene>
    <name evidence="1" type="ORF">J2I46_16990</name>
</gene>
<protein>
    <recommendedName>
        <fullName evidence="3">DUF5723 domain-containing protein</fullName>
    </recommendedName>
</protein>
<accession>A0ABS3JLG7</accession>
<keyword evidence="2" id="KW-1185">Reference proteome</keyword>
<evidence type="ECO:0008006" key="3">
    <source>
        <dbReference type="Google" id="ProtNLM"/>
    </source>
</evidence>
<dbReference type="EMBL" id="JAFMYW010000005">
    <property type="protein sequence ID" value="MBO0950293.1"/>
    <property type="molecule type" value="Genomic_DNA"/>
</dbReference>
<comment type="caution">
    <text evidence="1">The sequence shown here is derived from an EMBL/GenBank/DDBJ whole genome shotgun (WGS) entry which is preliminary data.</text>
</comment>
<sequence length="579" mass="64087">MSTPSSLYRFCRLSLLPLIVLLVASMLGTFPAAGQDVQGLRNQKPISIRGSLSAGLTYYQANGIANRRQPFSWYLSGAPVITIYGVVMPFSLVVSEQERRFSQPFNQYGVSPYYKWVKLHLGYRTIRFSNYTLGGANFLGAGVELNPGKLRLGFVYGQFSRAVAEDEANSDLRYRYVRPTYQRLGYAARLGYGKQTDYVDLLLFKATDRMRSIPTPSRRSQITPMENVAVGLKSNFGLFRHKLLFDIDLGGSVLTRDLLLGIQNDQVPSLRQLGTFMWLNSSSSFFTAGQASARYAFKQGSLQVLYQRVDPDYQSLGSYYFQNDVEQVTVNPTLRLIKGQLTISGSYGLSHDNLNHKRAATTSRTVSGLTINSLLAKGLNLGLTYSNFGVAQTAGVSDLFNDSLAVSVVNTSYGGNLSYARATPTSRHVLSLVASYQNTSDQNQFTRSYTGSTNRLGALSYSLVSLPLKFNATASFTYAAIATAGRRFVTIGPGVNLSREWHKGLFRTTLNHNSQWRTVDGQPDGTVANTGFNVAIRMGMQTLSLGSNLLYNQYAFQADGLTYRNFTEYRGSATYGIRF</sequence>
<evidence type="ECO:0000313" key="1">
    <source>
        <dbReference type="EMBL" id="MBO0950293.1"/>
    </source>
</evidence>
<name>A0ABS3JLG7_9BACT</name>